<dbReference type="AlphaFoldDB" id="A0A3E0TV71"/>
<sequence length="275" mass="29310">MLKKQKLGLAFLFSFLTFSQHVSASLIQGWGVQANAGSASNCSAGSCTSANGGRFAGENDGGEHQTTATLEHDLYGYGRAYADLSGSGYLPTLKVFASSEFGSRGTANAFGVQRFTYEGADNHTIDLDYNLHGSITEFSSRNYLQLRADVGVLIGDSLEWYPDFASLYFEFGGDLEPGGNDSEFISSGADVNMPGRLSFDIDNGQSFYVITSVSARAYGGEADGWNTLSLSFLDTSGLTAASAGSLNNQSTTAVPLPATWLMLLLPLAMLVRRQK</sequence>
<dbReference type="Proteomes" id="UP000256478">
    <property type="component" value="Unassembled WGS sequence"/>
</dbReference>
<dbReference type="EMBL" id="QUOU01000001">
    <property type="protein sequence ID" value="REL28488.1"/>
    <property type="molecule type" value="Genomic_DNA"/>
</dbReference>
<proteinExistence type="predicted"/>
<dbReference type="OrthoDB" id="6399390at2"/>
<evidence type="ECO:0000313" key="3">
    <source>
        <dbReference type="Proteomes" id="UP000256478"/>
    </source>
</evidence>
<evidence type="ECO:0000256" key="1">
    <source>
        <dbReference type="SAM" id="SignalP"/>
    </source>
</evidence>
<feature type="signal peptide" evidence="1">
    <location>
        <begin position="1"/>
        <end position="24"/>
    </location>
</feature>
<evidence type="ECO:0008006" key="4">
    <source>
        <dbReference type="Google" id="ProtNLM"/>
    </source>
</evidence>
<dbReference type="RefSeq" id="WP_116009522.1">
    <property type="nucleotide sequence ID" value="NZ_QUOU01000001.1"/>
</dbReference>
<organism evidence="2 3">
    <name type="scientific">Thalassotalea euphylliae</name>
    <dbReference type="NCBI Taxonomy" id="1655234"/>
    <lineage>
        <taxon>Bacteria</taxon>
        <taxon>Pseudomonadati</taxon>
        <taxon>Pseudomonadota</taxon>
        <taxon>Gammaproteobacteria</taxon>
        <taxon>Alteromonadales</taxon>
        <taxon>Colwelliaceae</taxon>
        <taxon>Thalassotalea</taxon>
    </lineage>
</organism>
<comment type="caution">
    <text evidence="2">The sequence shown here is derived from an EMBL/GenBank/DDBJ whole genome shotgun (WGS) entry which is preliminary data.</text>
</comment>
<protein>
    <recommendedName>
        <fullName evidence="4">GlyGly-CTERM sorting domain-containing protein</fullName>
    </recommendedName>
</protein>
<name>A0A3E0TV71_9GAMM</name>
<evidence type="ECO:0000313" key="2">
    <source>
        <dbReference type="EMBL" id="REL28488.1"/>
    </source>
</evidence>
<reference evidence="2 3" key="1">
    <citation type="submission" date="2018-08" db="EMBL/GenBank/DDBJ databases">
        <title>Thalassotalea euphylliae genome.</title>
        <authorList>
            <person name="Summers S."/>
            <person name="Rice S.A."/>
            <person name="Freckelton M.L."/>
            <person name="Nedved B.T."/>
            <person name="Hadfield M.G."/>
        </authorList>
    </citation>
    <scope>NUCLEOTIDE SEQUENCE [LARGE SCALE GENOMIC DNA]</scope>
    <source>
        <strain evidence="2 3">H1</strain>
    </source>
</reference>
<feature type="chain" id="PRO_5017537387" description="GlyGly-CTERM sorting domain-containing protein" evidence="1">
    <location>
        <begin position="25"/>
        <end position="275"/>
    </location>
</feature>
<gene>
    <name evidence="2" type="ORF">DXX93_19230</name>
</gene>
<keyword evidence="1" id="KW-0732">Signal</keyword>
<accession>A0A3E0TV71</accession>